<dbReference type="HOGENOM" id="CLU_1774516_0_0_9"/>
<organism evidence="2 3">
    <name type="scientific">Enterococcus faecalis ATCC 6055</name>
    <dbReference type="NCBI Taxonomy" id="1169311"/>
    <lineage>
        <taxon>Bacteria</taxon>
        <taxon>Bacillati</taxon>
        <taxon>Bacillota</taxon>
        <taxon>Bacilli</taxon>
        <taxon>Lactobacillales</taxon>
        <taxon>Enterococcaceae</taxon>
        <taxon>Enterococcus</taxon>
    </lineage>
</organism>
<reference evidence="2 3" key="1">
    <citation type="submission" date="2013-02" db="EMBL/GenBank/DDBJ databases">
        <title>The Genome Sequence of Enterococcus faecalis ATCC_6055.</title>
        <authorList>
            <consortium name="The Broad Institute Genome Sequencing Platform"/>
            <consortium name="The Broad Institute Genome Sequencing Center for Infectious Disease"/>
            <person name="Earl A.M."/>
            <person name="Gilmore M.S."/>
            <person name="Lebreton F."/>
            <person name="Walker B."/>
            <person name="Young S.K."/>
            <person name="Zeng Q."/>
            <person name="Gargeya S."/>
            <person name="Fitzgerald M."/>
            <person name="Haas B."/>
            <person name="Abouelleil A."/>
            <person name="Alvarado L."/>
            <person name="Arachchi H.M."/>
            <person name="Berlin A.M."/>
            <person name="Chapman S.B."/>
            <person name="Dewar J."/>
            <person name="Goldberg J."/>
            <person name="Griggs A."/>
            <person name="Gujja S."/>
            <person name="Hansen M."/>
            <person name="Howarth C."/>
            <person name="Imamovic A."/>
            <person name="Larimer J."/>
            <person name="McCowan C."/>
            <person name="Murphy C."/>
            <person name="Neiman D."/>
            <person name="Pearson M."/>
            <person name="Priest M."/>
            <person name="Roberts A."/>
            <person name="Saif S."/>
            <person name="Shea T."/>
            <person name="Sisk P."/>
            <person name="Sykes S."/>
            <person name="Wortman J."/>
            <person name="Nusbaum C."/>
            <person name="Birren B."/>
        </authorList>
    </citation>
    <scope>NUCLEOTIDE SEQUENCE [LARGE SCALE GENOMIC DNA]</scope>
    <source>
        <strain evidence="2 3">ATCC 6055</strain>
    </source>
</reference>
<dbReference type="Gene3D" id="2.40.50.390">
    <property type="entry name" value="Conjugative transposon protein, DUF961"/>
    <property type="match status" value="1"/>
</dbReference>
<dbReference type="EMBL" id="ASDZ01000027">
    <property type="protein sequence ID" value="EOK11364.1"/>
    <property type="molecule type" value="Genomic_DNA"/>
</dbReference>
<comment type="caution">
    <text evidence="2">The sequence shown here is derived from an EMBL/GenBank/DDBJ whole genome shotgun (WGS) entry which is preliminary data.</text>
</comment>
<sequence>MPQEKPIIFDDNKIPVLFNQTVGKVTFVAKRENKFERDEEGNYTDIVRLQSIEVSSEAQRETFNVDVPADFDLSPFKFGDTIEIEGVEEAEPWAQLPAGDQNINNVFTGFSVLATGIRKVNLNDTSSNTNTPSVNQPQKSENKGEKGKDK</sequence>
<dbReference type="AlphaFoldDB" id="R3KS55"/>
<dbReference type="InterPro" id="IPR038620">
    <property type="entry name" value="YdcP-like_sf"/>
</dbReference>
<feature type="region of interest" description="Disordered" evidence="1">
    <location>
        <begin position="122"/>
        <end position="150"/>
    </location>
</feature>
<gene>
    <name evidence="2" type="ORF">WOU_02109</name>
</gene>
<dbReference type="Proteomes" id="UP000013638">
    <property type="component" value="Unassembled WGS sequence"/>
</dbReference>
<evidence type="ECO:0000313" key="3">
    <source>
        <dbReference type="Proteomes" id="UP000013638"/>
    </source>
</evidence>
<accession>R3KS55</accession>
<evidence type="ECO:0000256" key="1">
    <source>
        <dbReference type="SAM" id="MobiDB-lite"/>
    </source>
</evidence>
<dbReference type="PATRIC" id="fig|1169311.3.peg.2080"/>
<name>R3KS55_ENTFL</name>
<protein>
    <recommendedName>
        <fullName evidence="4">DUF961 domain-containing protein</fullName>
    </recommendedName>
</protein>
<proteinExistence type="predicted"/>
<evidence type="ECO:0000313" key="2">
    <source>
        <dbReference type="EMBL" id="EOK11364.1"/>
    </source>
</evidence>
<evidence type="ECO:0008006" key="4">
    <source>
        <dbReference type="Google" id="ProtNLM"/>
    </source>
</evidence>
<feature type="compositionally biased region" description="Polar residues" evidence="1">
    <location>
        <begin position="122"/>
        <end position="139"/>
    </location>
</feature>
<feature type="compositionally biased region" description="Basic and acidic residues" evidence="1">
    <location>
        <begin position="140"/>
        <end position="150"/>
    </location>
</feature>
<dbReference type="RefSeq" id="WP_010828938.1">
    <property type="nucleotide sequence ID" value="NZ_KB944862.1"/>
</dbReference>